<dbReference type="InterPro" id="IPR011010">
    <property type="entry name" value="DNA_brk_join_enz"/>
</dbReference>
<dbReference type="PROSITE" id="PS51898">
    <property type="entry name" value="TYR_RECOMBINASE"/>
    <property type="match status" value="1"/>
</dbReference>
<dbReference type="Gene3D" id="1.10.443.10">
    <property type="entry name" value="Intergrase catalytic core"/>
    <property type="match status" value="1"/>
</dbReference>
<dbReference type="Pfam" id="PF00589">
    <property type="entry name" value="Phage_integrase"/>
    <property type="match status" value="1"/>
</dbReference>
<dbReference type="EMBL" id="JAKRRY010000059">
    <property type="protein sequence ID" value="MCW8349052.1"/>
    <property type="molecule type" value="Genomic_DNA"/>
</dbReference>
<proteinExistence type="predicted"/>
<accession>A0A9X3CSQ0</accession>
<protein>
    <submittedName>
        <fullName evidence="3">Tyrosine-type recombinase/integrase</fullName>
    </submittedName>
</protein>
<evidence type="ECO:0000313" key="4">
    <source>
        <dbReference type="Proteomes" id="UP001155587"/>
    </source>
</evidence>
<feature type="domain" description="Tyr recombinase" evidence="2">
    <location>
        <begin position="12"/>
        <end position="228"/>
    </location>
</feature>
<comment type="caution">
    <text evidence="3">The sequence shown here is derived from an EMBL/GenBank/DDBJ whole genome shotgun (WGS) entry which is preliminary data.</text>
</comment>
<dbReference type="InterPro" id="IPR013762">
    <property type="entry name" value="Integrase-like_cat_sf"/>
</dbReference>
<sequence>MSNSRKTLSFAPKSKDITDFILDKIYDVNPVVSNLLNMQRLTGLRFSDCRSLRVRQFIDRFGFVSEFTHVQQKLYNSAITRMLNHPVKSEWPPEKIEREAKNKSLLRIYVTETMQKIVEDTLEQQKWNPYFTKDHLFASSHARSNGEPITRQYVNRMLKSESLTKALAPLGLTNRNLGTHSFRKDFGQRLLENGATVVDIKDLLGQHSLESTIRYLSSDDEKKRSLIEKL</sequence>
<dbReference type="SUPFAM" id="SSF56349">
    <property type="entry name" value="DNA breaking-rejoining enzymes"/>
    <property type="match status" value="1"/>
</dbReference>
<name>A0A9X3CSQ0_9VIBR</name>
<dbReference type="GO" id="GO:0015074">
    <property type="term" value="P:DNA integration"/>
    <property type="evidence" value="ECO:0007669"/>
    <property type="project" value="InterPro"/>
</dbReference>
<keyword evidence="1" id="KW-0233">DNA recombination</keyword>
<dbReference type="GO" id="GO:0006310">
    <property type="term" value="P:DNA recombination"/>
    <property type="evidence" value="ECO:0007669"/>
    <property type="project" value="UniProtKB-KW"/>
</dbReference>
<evidence type="ECO:0000256" key="1">
    <source>
        <dbReference type="ARBA" id="ARBA00023172"/>
    </source>
</evidence>
<dbReference type="GO" id="GO:0003677">
    <property type="term" value="F:DNA binding"/>
    <property type="evidence" value="ECO:0007669"/>
    <property type="project" value="InterPro"/>
</dbReference>
<dbReference type="AlphaFoldDB" id="A0A9X3CSQ0"/>
<gene>
    <name evidence="3" type="ORF">MD535_23970</name>
</gene>
<dbReference type="RefSeq" id="WP_265677693.1">
    <property type="nucleotide sequence ID" value="NZ_JAKRRY010000059.1"/>
</dbReference>
<reference evidence="3" key="1">
    <citation type="submission" date="2022-02" db="EMBL/GenBank/DDBJ databases">
        <title>Vibrio sp. nov, a new bacterium isolated from seawater.</title>
        <authorList>
            <person name="Yuan Y."/>
        </authorList>
    </citation>
    <scope>NUCLEOTIDE SEQUENCE</scope>
    <source>
        <strain evidence="3">ZSDZ65</strain>
    </source>
</reference>
<keyword evidence="4" id="KW-1185">Reference proteome</keyword>
<evidence type="ECO:0000313" key="3">
    <source>
        <dbReference type="EMBL" id="MCW8349052.1"/>
    </source>
</evidence>
<evidence type="ECO:0000259" key="2">
    <source>
        <dbReference type="PROSITE" id="PS51898"/>
    </source>
</evidence>
<dbReference type="Proteomes" id="UP001155587">
    <property type="component" value="Unassembled WGS sequence"/>
</dbReference>
<organism evidence="3 4">
    <name type="scientific">Vibrio qingdaonensis</name>
    <dbReference type="NCBI Taxonomy" id="2829491"/>
    <lineage>
        <taxon>Bacteria</taxon>
        <taxon>Pseudomonadati</taxon>
        <taxon>Pseudomonadota</taxon>
        <taxon>Gammaproteobacteria</taxon>
        <taxon>Vibrionales</taxon>
        <taxon>Vibrionaceae</taxon>
        <taxon>Vibrio</taxon>
    </lineage>
</organism>
<dbReference type="InterPro" id="IPR002104">
    <property type="entry name" value="Integrase_catalytic"/>
</dbReference>